<name>A0ABZ0IWH8_9BACT</name>
<keyword evidence="4" id="KW-1185">Reference proteome</keyword>
<feature type="transmembrane region" description="Helical" evidence="1">
    <location>
        <begin position="85"/>
        <end position="105"/>
    </location>
</feature>
<dbReference type="InterPro" id="IPR036890">
    <property type="entry name" value="HATPase_C_sf"/>
</dbReference>
<protein>
    <submittedName>
        <fullName evidence="3">Histidine kinase</fullName>
    </submittedName>
</protein>
<dbReference type="InterPro" id="IPR010559">
    <property type="entry name" value="Sig_transdc_His_kin_internal"/>
</dbReference>
<dbReference type="PANTHER" id="PTHR34220">
    <property type="entry name" value="SENSOR HISTIDINE KINASE YPDA"/>
    <property type="match status" value="1"/>
</dbReference>
<gene>
    <name evidence="3" type="ORF">RT717_09460</name>
</gene>
<evidence type="ECO:0000256" key="1">
    <source>
        <dbReference type="SAM" id="Phobius"/>
    </source>
</evidence>
<sequence length="361" mass="41549">MAPNEPFTSRQFAPYNTLVLSGLFGFVWAREAWTTGLIADNILFWPGGYFLSLWILSPFAQYFFKSLETNGRRAFIKQHLAISAGFGMLHFILTGLVIILLERFFKLPEHYNFYQPGSYIRQSWPYLFDGMLWYWGYIFVFLYLQTRERLAVEKQKSEAIQKELAASDLSVLRTELNPHFLFNAMNSIAMKVRLKENKLAVAMIASLNDLLRSVLSRKREKTVPLSEEIELLNKYLMIEKVRFGDQVEVTQDFNEDLLPASVPQMILQPLVENAFKHGVKDSLRQQKISITGTKENGSLVLTVFNTTEEVRRFDTANGSEGIGLPNIIHRLRRHYGTDFSFQSMTTGAGIAFRITLPFRSI</sequence>
<dbReference type="PANTHER" id="PTHR34220:SF7">
    <property type="entry name" value="SENSOR HISTIDINE KINASE YPDA"/>
    <property type="match status" value="1"/>
</dbReference>
<keyword evidence="1" id="KW-0812">Transmembrane</keyword>
<dbReference type="SUPFAM" id="SSF55874">
    <property type="entry name" value="ATPase domain of HSP90 chaperone/DNA topoisomerase II/histidine kinase"/>
    <property type="match status" value="1"/>
</dbReference>
<organism evidence="3 4">
    <name type="scientific">Imperialibacter roseus</name>
    <dbReference type="NCBI Taxonomy" id="1324217"/>
    <lineage>
        <taxon>Bacteria</taxon>
        <taxon>Pseudomonadati</taxon>
        <taxon>Bacteroidota</taxon>
        <taxon>Cytophagia</taxon>
        <taxon>Cytophagales</taxon>
        <taxon>Flammeovirgaceae</taxon>
        <taxon>Imperialibacter</taxon>
    </lineage>
</organism>
<keyword evidence="1" id="KW-0472">Membrane</keyword>
<dbReference type="InterPro" id="IPR050640">
    <property type="entry name" value="Bact_2-comp_sensor_kinase"/>
</dbReference>
<evidence type="ECO:0000313" key="3">
    <source>
        <dbReference type="EMBL" id="WOK08862.1"/>
    </source>
</evidence>
<dbReference type="Pfam" id="PF06580">
    <property type="entry name" value="His_kinase"/>
    <property type="match status" value="1"/>
</dbReference>
<accession>A0ABZ0IWH8</accession>
<evidence type="ECO:0000313" key="4">
    <source>
        <dbReference type="Proteomes" id="UP001302349"/>
    </source>
</evidence>
<evidence type="ECO:0000259" key="2">
    <source>
        <dbReference type="Pfam" id="PF06580"/>
    </source>
</evidence>
<feature type="domain" description="Signal transduction histidine kinase internal region" evidence="2">
    <location>
        <begin position="168"/>
        <end position="246"/>
    </location>
</feature>
<feature type="transmembrane region" description="Helical" evidence="1">
    <location>
        <begin position="12"/>
        <end position="30"/>
    </location>
</feature>
<feature type="transmembrane region" description="Helical" evidence="1">
    <location>
        <begin position="125"/>
        <end position="144"/>
    </location>
</feature>
<dbReference type="EMBL" id="CP136051">
    <property type="protein sequence ID" value="WOK08862.1"/>
    <property type="molecule type" value="Genomic_DNA"/>
</dbReference>
<dbReference type="Proteomes" id="UP001302349">
    <property type="component" value="Chromosome"/>
</dbReference>
<keyword evidence="1" id="KW-1133">Transmembrane helix</keyword>
<dbReference type="GO" id="GO:0016301">
    <property type="term" value="F:kinase activity"/>
    <property type="evidence" value="ECO:0007669"/>
    <property type="project" value="UniProtKB-KW"/>
</dbReference>
<feature type="transmembrane region" description="Helical" evidence="1">
    <location>
        <begin position="42"/>
        <end position="64"/>
    </location>
</feature>
<dbReference type="Gene3D" id="3.30.565.10">
    <property type="entry name" value="Histidine kinase-like ATPase, C-terminal domain"/>
    <property type="match status" value="1"/>
</dbReference>
<dbReference type="RefSeq" id="WP_317491493.1">
    <property type="nucleotide sequence ID" value="NZ_CP136051.1"/>
</dbReference>
<proteinExistence type="predicted"/>
<reference evidence="3 4" key="1">
    <citation type="journal article" date="2023" name="Microbiol. Resour. Announc.">
        <title>Complete Genome Sequence of Imperialibacter roseus strain P4T.</title>
        <authorList>
            <person name="Tizabi D.R."/>
            <person name="Bachvaroff T."/>
            <person name="Hill R.T."/>
        </authorList>
    </citation>
    <scope>NUCLEOTIDE SEQUENCE [LARGE SCALE GENOMIC DNA]</scope>
    <source>
        <strain evidence="3 4">P4T</strain>
    </source>
</reference>
<keyword evidence="3" id="KW-0808">Transferase</keyword>
<keyword evidence="3" id="KW-0418">Kinase</keyword>